<keyword evidence="3" id="KW-1185">Reference proteome</keyword>
<name>A0A6A5YRS2_9PLEO</name>
<dbReference type="PANTHER" id="PTHR23225:SF2">
    <property type="entry name" value="AT09679P-RELATED"/>
    <property type="match status" value="1"/>
</dbReference>
<dbReference type="PANTHER" id="PTHR23225">
    <property type="entry name" value="ZINC FINGER PROTEIN"/>
    <property type="match status" value="1"/>
</dbReference>
<protein>
    <recommendedName>
        <fullName evidence="4">C2H2-type domain-containing protein</fullName>
    </recommendedName>
</protein>
<evidence type="ECO:0000313" key="3">
    <source>
        <dbReference type="Proteomes" id="UP000799770"/>
    </source>
</evidence>
<reference evidence="2" key="1">
    <citation type="journal article" date="2020" name="Stud. Mycol.">
        <title>101 Dothideomycetes genomes: a test case for predicting lifestyles and emergence of pathogens.</title>
        <authorList>
            <person name="Haridas S."/>
            <person name="Albert R."/>
            <person name="Binder M."/>
            <person name="Bloem J."/>
            <person name="Labutti K."/>
            <person name="Salamov A."/>
            <person name="Andreopoulos B."/>
            <person name="Baker S."/>
            <person name="Barry K."/>
            <person name="Bills G."/>
            <person name="Bluhm B."/>
            <person name="Cannon C."/>
            <person name="Castanera R."/>
            <person name="Culley D."/>
            <person name="Daum C."/>
            <person name="Ezra D."/>
            <person name="Gonzalez J."/>
            <person name="Henrissat B."/>
            <person name="Kuo A."/>
            <person name="Liang C."/>
            <person name="Lipzen A."/>
            <person name="Lutzoni F."/>
            <person name="Magnuson J."/>
            <person name="Mondo S."/>
            <person name="Nolan M."/>
            <person name="Ohm R."/>
            <person name="Pangilinan J."/>
            <person name="Park H.-J."/>
            <person name="Ramirez L."/>
            <person name="Alfaro M."/>
            <person name="Sun H."/>
            <person name="Tritt A."/>
            <person name="Yoshinaga Y."/>
            <person name="Zwiers L.-H."/>
            <person name="Turgeon B."/>
            <person name="Goodwin S."/>
            <person name="Spatafora J."/>
            <person name="Crous P."/>
            <person name="Grigoriev I."/>
        </authorList>
    </citation>
    <scope>NUCLEOTIDE SEQUENCE</scope>
    <source>
        <strain evidence="2">CBS 627.86</strain>
    </source>
</reference>
<proteinExistence type="predicted"/>
<gene>
    <name evidence="2" type="ORF">BDV96DRAFT_651869</name>
</gene>
<feature type="region of interest" description="Disordered" evidence="1">
    <location>
        <begin position="110"/>
        <end position="149"/>
    </location>
</feature>
<feature type="compositionally biased region" description="Polar residues" evidence="1">
    <location>
        <begin position="121"/>
        <end position="142"/>
    </location>
</feature>
<dbReference type="OrthoDB" id="5388486at2759"/>
<dbReference type="Proteomes" id="UP000799770">
    <property type="component" value="Unassembled WGS sequence"/>
</dbReference>
<evidence type="ECO:0000313" key="2">
    <source>
        <dbReference type="EMBL" id="KAF2109434.1"/>
    </source>
</evidence>
<feature type="region of interest" description="Disordered" evidence="1">
    <location>
        <begin position="520"/>
        <end position="542"/>
    </location>
</feature>
<dbReference type="EMBL" id="ML977342">
    <property type="protein sequence ID" value="KAF2109434.1"/>
    <property type="molecule type" value="Genomic_DNA"/>
</dbReference>
<accession>A0A6A5YRS2</accession>
<feature type="compositionally biased region" description="Basic and acidic residues" evidence="1">
    <location>
        <begin position="191"/>
        <end position="234"/>
    </location>
</feature>
<evidence type="ECO:0008006" key="4">
    <source>
        <dbReference type="Google" id="ProtNLM"/>
    </source>
</evidence>
<feature type="region of interest" description="Disordered" evidence="1">
    <location>
        <begin position="170"/>
        <end position="339"/>
    </location>
</feature>
<feature type="compositionally biased region" description="Polar residues" evidence="1">
    <location>
        <begin position="301"/>
        <end position="310"/>
    </location>
</feature>
<dbReference type="AlphaFoldDB" id="A0A6A5YRS2"/>
<dbReference type="Gene3D" id="3.30.160.60">
    <property type="entry name" value="Classic Zinc Finger"/>
    <property type="match status" value="1"/>
</dbReference>
<dbReference type="GO" id="GO:0003700">
    <property type="term" value="F:DNA-binding transcription factor activity"/>
    <property type="evidence" value="ECO:0007669"/>
    <property type="project" value="InterPro"/>
</dbReference>
<organism evidence="2 3">
    <name type="scientific">Lophiotrema nucula</name>
    <dbReference type="NCBI Taxonomy" id="690887"/>
    <lineage>
        <taxon>Eukaryota</taxon>
        <taxon>Fungi</taxon>
        <taxon>Dikarya</taxon>
        <taxon>Ascomycota</taxon>
        <taxon>Pezizomycotina</taxon>
        <taxon>Dothideomycetes</taxon>
        <taxon>Pleosporomycetidae</taxon>
        <taxon>Pleosporales</taxon>
        <taxon>Lophiotremataceae</taxon>
        <taxon>Lophiotrema</taxon>
    </lineage>
</organism>
<feature type="compositionally biased region" description="Low complexity" evidence="1">
    <location>
        <begin position="323"/>
        <end position="332"/>
    </location>
</feature>
<evidence type="ECO:0000256" key="1">
    <source>
        <dbReference type="SAM" id="MobiDB-lite"/>
    </source>
</evidence>
<sequence>MAGLYQFDDLPQIHMPDETPFPGWPNDYIGHINPSRQDRTRTITLHGEDMDFDGLRNYSRSTMEPMQRFLQGVDRPPFATGFIHPKLDYMMAQSTQPFRQYEQPWPAVDYMAYSPRDGSPDRTSNSDNSSHSAHTELRSPNSAHIMPCRSPDSLLSPYAHDNQANAFSPFPIADLQRGGTYKSDLTTTSIDPRDLEYDHQPEPIAEEQDHGDMKPEYEYDHEPVYQVHDQRVDSVSEVYQTAYPDPARARDPESVQPIGTEGDSSDSDYKPSSNKANKKRRSSASSSGSGRQRRRSSGRKLSNTPASGASTKIGKRTRGSNPSASAAKGAAAKADEGDERPFPCPMAQYGCQSTFSSKNEWKRHVFTQHVKLGFWRCDLCATTVDPADDRTVYHNDFNRKDLFCQHLRRMHAAPKAGSYTSSKHPKEYPVTEDNLAEHTQRCYQTLRPAPQQSSCLFCNHNFKGPQSFEERMEHVGRHLEKERKTNVVPNNPAEWRHDPALEQYLVEEGLIAHDRNNGWKIGDGKPRRFHGGYDDGESEADD</sequence>
<dbReference type="InterPro" id="IPR039970">
    <property type="entry name" value="TF_Grauzone"/>
</dbReference>